<keyword evidence="4" id="KW-1185">Reference proteome</keyword>
<dbReference type="SUPFAM" id="SSF53474">
    <property type="entry name" value="alpha/beta-Hydrolases"/>
    <property type="match status" value="1"/>
</dbReference>
<organism evidence="3 4">
    <name type="scientific">Stachybotrys elegans</name>
    <dbReference type="NCBI Taxonomy" id="80388"/>
    <lineage>
        <taxon>Eukaryota</taxon>
        <taxon>Fungi</taxon>
        <taxon>Dikarya</taxon>
        <taxon>Ascomycota</taxon>
        <taxon>Pezizomycotina</taxon>
        <taxon>Sordariomycetes</taxon>
        <taxon>Hypocreomycetidae</taxon>
        <taxon>Hypocreales</taxon>
        <taxon>Stachybotryaceae</taxon>
        <taxon>Stachybotrys</taxon>
    </lineage>
</organism>
<name>A0A8K0WJE6_9HYPO</name>
<dbReference type="OrthoDB" id="7130006at2759"/>
<comment type="similarity">
    <text evidence="1">Belongs to the peptidase S33 family.</text>
</comment>
<protein>
    <recommendedName>
        <fullName evidence="5">Epoxide hydrolase N-terminal domain-containing protein</fullName>
    </recommendedName>
</protein>
<dbReference type="GO" id="GO:0004301">
    <property type="term" value="F:epoxide hydrolase activity"/>
    <property type="evidence" value="ECO:0007669"/>
    <property type="project" value="TreeGrafter"/>
</dbReference>
<dbReference type="InterPro" id="IPR029058">
    <property type="entry name" value="AB_hydrolase_fold"/>
</dbReference>
<evidence type="ECO:0000256" key="2">
    <source>
        <dbReference type="ARBA" id="ARBA00022801"/>
    </source>
</evidence>
<dbReference type="EMBL" id="JAGPNK010000025">
    <property type="protein sequence ID" value="KAH7304185.1"/>
    <property type="molecule type" value="Genomic_DNA"/>
</dbReference>
<dbReference type="Proteomes" id="UP000813444">
    <property type="component" value="Unassembled WGS sequence"/>
</dbReference>
<dbReference type="PANTHER" id="PTHR21661:SF35">
    <property type="entry name" value="EPOXIDE HYDROLASE"/>
    <property type="match status" value="1"/>
</dbReference>
<keyword evidence="2" id="KW-0378">Hydrolase</keyword>
<proteinExistence type="inferred from homology"/>
<accession>A0A8K0WJE6</accession>
<dbReference type="Gene3D" id="3.40.50.1820">
    <property type="entry name" value="alpha/beta hydrolase"/>
    <property type="match status" value="1"/>
</dbReference>
<evidence type="ECO:0000256" key="1">
    <source>
        <dbReference type="ARBA" id="ARBA00010088"/>
    </source>
</evidence>
<reference evidence="3" key="1">
    <citation type="journal article" date="2021" name="Nat. Commun.">
        <title>Genetic determinants of endophytism in the Arabidopsis root mycobiome.</title>
        <authorList>
            <person name="Mesny F."/>
            <person name="Miyauchi S."/>
            <person name="Thiergart T."/>
            <person name="Pickel B."/>
            <person name="Atanasova L."/>
            <person name="Karlsson M."/>
            <person name="Huettel B."/>
            <person name="Barry K.W."/>
            <person name="Haridas S."/>
            <person name="Chen C."/>
            <person name="Bauer D."/>
            <person name="Andreopoulos W."/>
            <person name="Pangilinan J."/>
            <person name="LaButti K."/>
            <person name="Riley R."/>
            <person name="Lipzen A."/>
            <person name="Clum A."/>
            <person name="Drula E."/>
            <person name="Henrissat B."/>
            <person name="Kohler A."/>
            <person name="Grigoriev I.V."/>
            <person name="Martin F.M."/>
            <person name="Hacquard S."/>
        </authorList>
    </citation>
    <scope>NUCLEOTIDE SEQUENCE</scope>
    <source>
        <strain evidence="3">MPI-CAGE-CH-0235</strain>
    </source>
</reference>
<evidence type="ECO:0008006" key="5">
    <source>
        <dbReference type="Google" id="ProtNLM"/>
    </source>
</evidence>
<comment type="caution">
    <text evidence="3">The sequence shown here is derived from an EMBL/GenBank/DDBJ whole genome shotgun (WGS) entry which is preliminary data.</text>
</comment>
<sequence length="171" mass="19275">MAAQIHLQPLPTKPYSPSSPLTTVEQAGLRRLAAIANEGRGDYSQQASKLNALCFSLKNSPVGLLAWIYKELHSWSDYYTWSDDDILTWVSIHYFSHPGPDVTGDIYYAMEHGEPTAVETARKLWNKTLGPVVFESDHRRGGHFTAWENLETIIHDLRSMFANPGDHVYAT</sequence>
<dbReference type="AlphaFoldDB" id="A0A8K0WJE6"/>
<dbReference type="GO" id="GO:0097176">
    <property type="term" value="P:epoxide metabolic process"/>
    <property type="evidence" value="ECO:0007669"/>
    <property type="project" value="TreeGrafter"/>
</dbReference>
<dbReference type="PANTHER" id="PTHR21661">
    <property type="entry name" value="EPOXIDE HYDROLASE 1-RELATED"/>
    <property type="match status" value="1"/>
</dbReference>
<evidence type="ECO:0000313" key="4">
    <source>
        <dbReference type="Proteomes" id="UP000813444"/>
    </source>
</evidence>
<gene>
    <name evidence="3" type="ORF">B0I35DRAFT_484661</name>
</gene>
<evidence type="ECO:0000313" key="3">
    <source>
        <dbReference type="EMBL" id="KAH7304185.1"/>
    </source>
</evidence>